<name>A0A8J3ZMM4_9ACTN</name>
<accession>A0A8J3ZMM4</accession>
<sequence>MSGWPRAGLAACRAGHAPGRPRAGLLARPTPFASILQLWPPLRPYIEWFVRGHTCKIDAKGQGGRRDGVGRATRRGGRAARGVGRAPWTGVGRVPLRESLAAR</sequence>
<dbReference type="Proteomes" id="UP000635606">
    <property type="component" value="Unassembled WGS sequence"/>
</dbReference>
<protein>
    <submittedName>
        <fullName evidence="2">Uncharacterized protein</fullName>
    </submittedName>
</protein>
<evidence type="ECO:0000313" key="3">
    <source>
        <dbReference type="Proteomes" id="UP000635606"/>
    </source>
</evidence>
<organism evidence="2 3">
    <name type="scientific">Virgisporangium ochraceum</name>
    <dbReference type="NCBI Taxonomy" id="65505"/>
    <lineage>
        <taxon>Bacteria</taxon>
        <taxon>Bacillati</taxon>
        <taxon>Actinomycetota</taxon>
        <taxon>Actinomycetes</taxon>
        <taxon>Micromonosporales</taxon>
        <taxon>Micromonosporaceae</taxon>
        <taxon>Virgisporangium</taxon>
    </lineage>
</organism>
<reference evidence="2" key="1">
    <citation type="submission" date="2021-01" db="EMBL/GenBank/DDBJ databases">
        <title>Whole genome shotgun sequence of Virgisporangium ochraceum NBRC 16418.</title>
        <authorList>
            <person name="Komaki H."/>
            <person name="Tamura T."/>
        </authorList>
    </citation>
    <scope>NUCLEOTIDE SEQUENCE</scope>
    <source>
        <strain evidence="2">NBRC 16418</strain>
    </source>
</reference>
<feature type="region of interest" description="Disordered" evidence="1">
    <location>
        <begin position="60"/>
        <end position="87"/>
    </location>
</feature>
<evidence type="ECO:0000256" key="1">
    <source>
        <dbReference type="SAM" id="MobiDB-lite"/>
    </source>
</evidence>
<gene>
    <name evidence="2" type="ORF">Voc01_005300</name>
</gene>
<comment type="caution">
    <text evidence="2">The sequence shown here is derived from an EMBL/GenBank/DDBJ whole genome shotgun (WGS) entry which is preliminary data.</text>
</comment>
<dbReference type="EMBL" id="BOPH01000007">
    <property type="protein sequence ID" value="GIJ65613.1"/>
    <property type="molecule type" value="Genomic_DNA"/>
</dbReference>
<proteinExistence type="predicted"/>
<feature type="compositionally biased region" description="Basic and acidic residues" evidence="1">
    <location>
        <begin position="60"/>
        <end position="69"/>
    </location>
</feature>
<keyword evidence="3" id="KW-1185">Reference proteome</keyword>
<evidence type="ECO:0000313" key="2">
    <source>
        <dbReference type="EMBL" id="GIJ65613.1"/>
    </source>
</evidence>
<dbReference type="AlphaFoldDB" id="A0A8J3ZMM4"/>